<reference evidence="14 15" key="1">
    <citation type="submission" date="2019-07" db="EMBL/GenBank/DDBJ databases">
        <title>Whole genome shotgun sequence of Cyclobacterium qasimii NBRC 106168.</title>
        <authorList>
            <person name="Hosoyama A."/>
            <person name="Uohara A."/>
            <person name="Ohji S."/>
            <person name="Ichikawa N."/>
        </authorList>
    </citation>
    <scope>NUCLEOTIDE SEQUENCE [LARGE SCALE GENOMIC DNA]</scope>
    <source>
        <strain evidence="14 15">NBRC 106168</strain>
    </source>
</reference>
<evidence type="ECO:0000256" key="3">
    <source>
        <dbReference type="ARBA" id="ARBA00022452"/>
    </source>
</evidence>
<name>A0A512C5L2_9BACT</name>
<dbReference type="AlphaFoldDB" id="A0A512C5L2"/>
<dbReference type="Pfam" id="PF07715">
    <property type="entry name" value="Plug"/>
    <property type="match status" value="1"/>
</dbReference>
<dbReference type="Gene3D" id="2.40.170.20">
    <property type="entry name" value="TonB-dependent receptor, beta-barrel domain"/>
    <property type="match status" value="1"/>
</dbReference>
<keyword evidence="7 10" id="KW-0472">Membrane</keyword>
<evidence type="ECO:0000256" key="10">
    <source>
        <dbReference type="PROSITE-ProRule" id="PRU01360"/>
    </source>
</evidence>
<dbReference type="GO" id="GO:0044718">
    <property type="term" value="P:siderophore transmembrane transport"/>
    <property type="evidence" value="ECO:0007669"/>
    <property type="project" value="TreeGrafter"/>
</dbReference>
<keyword evidence="4 10" id="KW-0812">Transmembrane</keyword>
<evidence type="ECO:0000256" key="8">
    <source>
        <dbReference type="ARBA" id="ARBA00023170"/>
    </source>
</evidence>
<evidence type="ECO:0000313" key="14">
    <source>
        <dbReference type="EMBL" id="GEO19499.1"/>
    </source>
</evidence>
<dbReference type="InterPro" id="IPR039426">
    <property type="entry name" value="TonB-dep_rcpt-like"/>
</dbReference>
<organism evidence="14 15">
    <name type="scientific">Cyclobacterium qasimii</name>
    <dbReference type="NCBI Taxonomy" id="1350429"/>
    <lineage>
        <taxon>Bacteria</taxon>
        <taxon>Pseudomonadati</taxon>
        <taxon>Bacteroidota</taxon>
        <taxon>Cytophagia</taxon>
        <taxon>Cytophagales</taxon>
        <taxon>Cyclobacteriaceae</taxon>
        <taxon>Cyclobacterium</taxon>
    </lineage>
</organism>
<dbReference type="EMBL" id="BJYV01000001">
    <property type="protein sequence ID" value="GEO19499.1"/>
    <property type="molecule type" value="Genomic_DNA"/>
</dbReference>
<gene>
    <name evidence="14" type="ORF">CQA01_00330</name>
</gene>
<evidence type="ECO:0000256" key="9">
    <source>
        <dbReference type="ARBA" id="ARBA00023237"/>
    </source>
</evidence>
<evidence type="ECO:0000256" key="7">
    <source>
        <dbReference type="ARBA" id="ARBA00023136"/>
    </source>
</evidence>
<dbReference type="SUPFAM" id="SSF56935">
    <property type="entry name" value="Porins"/>
    <property type="match status" value="1"/>
</dbReference>
<dbReference type="CDD" id="cd01347">
    <property type="entry name" value="ligand_gated_channel"/>
    <property type="match status" value="1"/>
</dbReference>
<evidence type="ECO:0000313" key="15">
    <source>
        <dbReference type="Proteomes" id="UP000321301"/>
    </source>
</evidence>
<protein>
    <submittedName>
        <fullName evidence="14">Ligand-gated channel</fullName>
    </submittedName>
</protein>
<dbReference type="PROSITE" id="PS52016">
    <property type="entry name" value="TONB_DEPENDENT_REC_3"/>
    <property type="match status" value="1"/>
</dbReference>
<dbReference type="InterPro" id="IPR037066">
    <property type="entry name" value="Plug_dom_sf"/>
</dbReference>
<comment type="caution">
    <text evidence="14">The sequence shown here is derived from an EMBL/GenBank/DDBJ whole genome shotgun (WGS) entry which is preliminary data.</text>
</comment>
<comment type="subcellular location">
    <subcellularLocation>
        <location evidence="1 10">Cell outer membrane</location>
        <topology evidence="1 10">Multi-pass membrane protein</topology>
    </subcellularLocation>
</comment>
<evidence type="ECO:0000256" key="4">
    <source>
        <dbReference type="ARBA" id="ARBA00022692"/>
    </source>
</evidence>
<keyword evidence="3 10" id="KW-1134">Transmembrane beta strand</keyword>
<evidence type="ECO:0000256" key="2">
    <source>
        <dbReference type="ARBA" id="ARBA00022448"/>
    </source>
</evidence>
<feature type="domain" description="TonB-dependent receptor-like beta-barrel" evidence="12">
    <location>
        <begin position="164"/>
        <end position="571"/>
    </location>
</feature>
<dbReference type="GO" id="GO:0015344">
    <property type="term" value="F:siderophore uptake transmembrane transporter activity"/>
    <property type="evidence" value="ECO:0007669"/>
    <property type="project" value="TreeGrafter"/>
</dbReference>
<dbReference type="GO" id="GO:0009279">
    <property type="term" value="C:cell outer membrane"/>
    <property type="evidence" value="ECO:0007669"/>
    <property type="project" value="UniProtKB-SubCell"/>
</dbReference>
<comment type="similarity">
    <text evidence="10 11">Belongs to the TonB-dependent receptor family.</text>
</comment>
<keyword evidence="8" id="KW-0675">Receptor</keyword>
<dbReference type="InterPro" id="IPR012910">
    <property type="entry name" value="Plug_dom"/>
</dbReference>
<keyword evidence="6 11" id="KW-0798">TonB box</keyword>
<keyword evidence="9 10" id="KW-0998">Cell outer membrane</keyword>
<accession>A0A512C5L2</accession>
<dbReference type="PANTHER" id="PTHR30069:SF29">
    <property type="entry name" value="HEMOGLOBIN AND HEMOGLOBIN-HAPTOGLOBIN-BINDING PROTEIN 1-RELATED"/>
    <property type="match status" value="1"/>
</dbReference>
<proteinExistence type="inferred from homology"/>
<dbReference type="Proteomes" id="UP000321301">
    <property type="component" value="Unassembled WGS sequence"/>
</dbReference>
<dbReference type="Pfam" id="PF00593">
    <property type="entry name" value="TonB_dep_Rec_b-barrel"/>
    <property type="match status" value="1"/>
</dbReference>
<evidence type="ECO:0000256" key="1">
    <source>
        <dbReference type="ARBA" id="ARBA00004571"/>
    </source>
</evidence>
<evidence type="ECO:0000256" key="11">
    <source>
        <dbReference type="RuleBase" id="RU003357"/>
    </source>
</evidence>
<keyword evidence="2 10" id="KW-0813">Transport</keyword>
<dbReference type="PANTHER" id="PTHR30069">
    <property type="entry name" value="TONB-DEPENDENT OUTER MEMBRANE RECEPTOR"/>
    <property type="match status" value="1"/>
</dbReference>
<sequence>MAQENDSLVISLEEAVVTGTRIERQKRKVAASISTISRETIARSGELNILPLIAYQVPGFFLNDRSLTGYGVGPGSGGNISIRGISGTPNNRVLVLIDGQPQYMGIFAHPIADAYNASDIERVEVQRGAASILYGSNAMGGAINLITRKATKEGWQGAANMGYGSFGTFQGTVNAAYKQDKFHSMLSLNKNSTNGFRADADDSFDNTSAYLKLGYTFSPSLALSGDVQFSDAIYYQPGSTDAPQEEDRREYLRGRAAVSLTNDWENVSGALLLFHNFGTHEFQTGFSSKDQNQGLTFFQNISLLPKQVITVGIDYKRFGGKAFNETLPPPARTGLGEQHLINETDLYIQVQQDLGERLSLNAGVRKVQNSQYGGKVLPGFGLAFQAAKNVTFKASSSKAFRSPSVVDLFLFPTSNEMLQPEELWNHEAGFQALFMDRKLEIEVMAFLAKGDNLIQVNPINTPPIGRNTGSFSNNGIESQIRFRSSELWQFVLNYAYVNASENVLFAPTHNLNFQGDFSINKFTISPFFQLIGGLRNSLQESAENENYALLNLKGMYQINPKISAYISGKNLLDEAYQLENGFPMPGVNFMTGIHLKF</sequence>
<dbReference type="InterPro" id="IPR036942">
    <property type="entry name" value="Beta-barrel_TonB_sf"/>
</dbReference>
<evidence type="ECO:0000259" key="12">
    <source>
        <dbReference type="Pfam" id="PF00593"/>
    </source>
</evidence>
<dbReference type="InterPro" id="IPR000531">
    <property type="entry name" value="Beta-barrel_TonB"/>
</dbReference>
<keyword evidence="15" id="KW-1185">Reference proteome</keyword>
<evidence type="ECO:0000259" key="13">
    <source>
        <dbReference type="Pfam" id="PF07715"/>
    </source>
</evidence>
<dbReference type="Gene3D" id="2.170.130.10">
    <property type="entry name" value="TonB-dependent receptor, plug domain"/>
    <property type="match status" value="1"/>
</dbReference>
<keyword evidence="5" id="KW-0732">Signal</keyword>
<evidence type="ECO:0000256" key="5">
    <source>
        <dbReference type="ARBA" id="ARBA00022729"/>
    </source>
</evidence>
<evidence type="ECO:0000256" key="6">
    <source>
        <dbReference type="ARBA" id="ARBA00023077"/>
    </source>
</evidence>
<feature type="domain" description="TonB-dependent receptor plug" evidence="13">
    <location>
        <begin position="26"/>
        <end position="142"/>
    </location>
</feature>